<dbReference type="EMBL" id="UINC01001633">
    <property type="protein sequence ID" value="SUZ85372.1"/>
    <property type="molecule type" value="Genomic_DNA"/>
</dbReference>
<accession>A0A381R105</accession>
<gene>
    <name evidence="1" type="ORF">METZ01_LOCUS38226</name>
</gene>
<evidence type="ECO:0000313" key="1">
    <source>
        <dbReference type="EMBL" id="SUZ85372.1"/>
    </source>
</evidence>
<dbReference type="AlphaFoldDB" id="A0A381R105"/>
<protein>
    <submittedName>
        <fullName evidence="1">Uncharacterized protein</fullName>
    </submittedName>
</protein>
<name>A0A381R105_9ZZZZ</name>
<sequence length="41" mass="4831">MFSRTVAPFIPYLWQRKHAVAQMDSPTIISLRVRFLYSSES</sequence>
<reference evidence="1" key="1">
    <citation type="submission" date="2018-05" db="EMBL/GenBank/DDBJ databases">
        <authorList>
            <person name="Lanie J.A."/>
            <person name="Ng W.-L."/>
            <person name="Kazmierczak K.M."/>
            <person name="Andrzejewski T.M."/>
            <person name="Davidsen T.M."/>
            <person name="Wayne K.J."/>
            <person name="Tettelin H."/>
            <person name="Glass J.I."/>
            <person name="Rusch D."/>
            <person name="Podicherti R."/>
            <person name="Tsui H.-C.T."/>
            <person name="Winkler M.E."/>
        </authorList>
    </citation>
    <scope>NUCLEOTIDE SEQUENCE</scope>
</reference>
<proteinExistence type="predicted"/>
<organism evidence="1">
    <name type="scientific">marine metagenome</name>
    <dbReference type="NCBI Taxonomy" id="408172"/>
    <lineage>
        <taxon>unclassified sequences</taxon>
        <taxon>metagenomes</taxon>
        <taxon>ecological metagenomes</taxon>
    </lineage>
</organism>